<dbReference type="RefSeq" id="WP_052231543.1">
    <property type="nucleotide sequence ID" value="NZ_CP083911.1"/>
</dbReference>
<gene>
    <name evidence="1" type="ORF">Ttaiw_00802</name>
</gene>
<name>A0A554XAS4_9BURK</name>
<comment type="caution">
    <text evidence="1">The sequence shown here is derived from an EMBL/GenBank/DDBJ whole genome shotgun (WGS) entry which is preliminary data.</text>
</comment>
<dbReference type="OrthoDB" id="9155022at2"/>
<evidence type="ECO:0008006" key="3">
    <source>
        <dbReference type="Google" id="ProtNLM"/>
    </source>
</evidence>
<proteinExistence type="predicted"/>
<reference evidence="1 2" key="1">
    <citation type="submission" date="2019-07" db="EMBL/GenBank/DDBJ databases">
        <title>Tepidimonas taiwanensis I1-1 draft genome.</title>
        <authorList>
            <person name="Da Costa M.S."/>
            <person name="Froufe H.J.C."/>
            <person name="Egas C."/>
            <person name="Albuquerque L."/>
        </authorList>
    </citation>
    <scope>NUCLEOTIDE SEQUENCE [LARGE SCALE GENOMIC DNA]</scope>
    <source>
        <strain evidence="1 2">I1-1</strain>
    </source>
</reference>
<organism evidence="1 2">
    <name type="scientific">Tepidimonas taiwanensis</name>
    <dbReference type="NCBI Taxonomy" id="307486"/>
    <lineage>
        <taxon>Bacteria</taxon>
        <taxon>Pseudomonadati</taxon>
        <taxon>Pseudomonadota</taxon>
        <taxon>Betaproteobacteria</taxon>
        <taxon>Burkholderiales</taxon>
        <taxon>Tepidimonas</taxon>
    </lineage>
</organism>
<protein>
    <recommendedName>
        <fullName evidence="3">DUF721 domain-containing protein</fullName>
    </recommendedName>
</protein>
<dbReference type="EMBL" id="VJOM01000006">
    <property type="protein sequence ID" value="TSE32942.1"/>
    <property type="molecule type" value="Genomic_DNA"/>
</dbReference>
<accession>A0A554XAS4</accession>
<dbReference type="Proteomes" id="UP000317763">
    <property type="component" value="Unassembled WGS sequence"/>
</dbReference>
<evidence type="ECO:0000313" key="2">
    <source>
        <dbReference type="Proteomes" id="UP000317763"/>
    </source>
</evidence>
<evidence type="ECO:0000313" key="1">
    <source>
        <dbReference type="EMBL" id="TSE32942.1"/>
    </source>
</evidence>
<keyword evidence="2" id="KW-1185">Reference proteome</keyword>
<dbReference type="AlphaFoldDB" id="A0A554XAS4"/>
<sequence length="107" mass="11639">MTVWTLQQAVRANPVLADVAERAWASRRLLQRVQVHLPPMLRPQVTAGPLEAQTWCLLAANPSVAAKVRQLAPVLLAAARATGADVQTLQVRVMGRETREGRGSAPR</sequence>
<dbReference type="STRING" id="307486.GCA_000807215_01290"/>